<reference evidence="1 2" key="1">
    <citation type="submission" date="2020-02" db="EMBL/GenBank/DDBJ databases">
        <title>Rhodobacter algicola sp. nov., isolated from microalga culture.</title>
        <authorList>
            <person name="Park C.-Y."/>
        </authorList>
    </citation>
    <scope>NUCLEOTIDE SEQUENCE [LARGE SCALE GENOMIC DNA]</scope>
    <source>
        <strain evidence="1 2">ETT8</strain>
    </source>
</reference>
<comment type="caution">
    <text evidence="1">The sequence shown here is derived from an EMBL/GenBank/DDBJ whole genome shotgun (WGS) entry which is preliminary data.</text>
</comment>
<protein>
    <submittedName>
        <fullName evidence="1">DUF533 domain-containing protein</fullName>
    </submittedName>
</protein>
<sequence length="237" mass="23774">MFNAKSLLDSVIGQLSQAGGGQPGAKGAGDLGQKAKEIWGNQSTLGKGAIAGGLLGILMTKGGRKMLGSGAKVGGAALIGGLAYKAYQDWQAGKAVTAEPGPVALPAPEGTRFLPTDPAQANDLSARLLQAMVAAAKADGHVTPEERARIDAQLAALGLEAEAAALVAAELDAPLDAGRIAALARNEEEAAEIYAASLLTVDSTGAAERGYLALLAARLNLDPGLVAHLHAKAEALS</sequence>
<accession>A0A6B3RLC1</accession>
<dbReference type="RefSeq" id="WP_164611964.1">
    <property type="nucleotide sequence ID" value="NZ_JAAIKE010000003.1"/>
</dbReference>
<keyword evidence="2" id="KW-1185">Reference proteome</keyword>
<dbReference type="SUPFAM" id="SSF158682">
    <property type="entry name" value="TerB-like"/>
    <property type="match status" value="1"/>
</dbReference>
<organism evidence="1 2">
    <name type="scientific">Pseudotabrizicola algicola</name>
    <dbReference type="NCBI Taxonomy" id="2709381"/>
    <lineage>
        <taxon>Bacteria</taxon>
        <taxon>Pseudomonadati</taxon>
        <taxon>Pseudomonadota</taxon>
        <taxon>Alphaproteobacteria</taxon>
        <taxon>Rhodobacterales</taxon>
        <taxon>Paracoccaceae</taxon>
        <taxon>Pseudotabrizicola</taxon>
    </lineage>
</organism>
<dbReference type="Pfam" id="PF04391">
    <property type="entry name" value="DUF533"/>
    <property type="match status" value="1"/>
</dbReference>
<proteinExistence type="predicted"/>
<evidence type="ECO:0000313" key="2">
    <source>
        <dbReference type="Proteomes" id="UP000481421"/>
    </source>
</evidence>
<dbReference type="Gene3D" id="1.10.3680.10">
    <property type="entry name" value="TerB-like"/>
    <property type="match status" value="1"/>
</dbReference>
<gene>
    <name evidence="1" type="ORF">G3572_11670</name>
</gene>
<dbReference type="AlphaFoldDB" id="A0A6B3RLC1"/>
<name>A0A6B3RLC1_9RHOB</name>
<evidence type="ECO:0000313" key="1">
    <source>
        <dbReference type="EMBL" id="NEX46867.1"/>
    </source>
</evidence>
<dbReference type="Proteomes" id="UP000481421">
    <property type="component" value="Unassembled WGS sequence"/>
</dbReference>
<dbReference type="InterPro" id="IPR029024">
    <property type="entry name" value="TerB-like"/>
</dbReference>
<dbReference type="EMBL" id="JAAIKE010000003">
    <property type="protein sequence ID" value="NEX46867.1"/>
    <property type="molecule type" value="Genomic_DNA"/>
</dbReference>
<dbReference type="InterPro" id="IPR007486">
    <property type="entry name" value="YebE"/>
</dbReference>